<gene>
    <name evidence="2" type="ORF">FCALED_LOCUS17112</name>
</gene>
<dbReference type="OrthoDB" id="5418434at2759"/>
<evidence type="ECO:0000313" key="2">
    <source>
        <dbReference type="EMBL" id="CAG8764113.1"/>
    </source>
</evidence>
<feature type="compositionally biased region" description="Polar residues" evidence="1">
    <location>
        <begin position="17"/>
        <end position="29"/>
    </location>
</feature>
<reference evidence="2" key="1">
    <citation type="submission" date="2021-06" db="EMBL/GenBank/DDBJ databases">
        <authorList>
            <person name="Kallberg Y."/>
            <person name="Tangrot J."/>
            <person name="Rosling A."/>
        </authorList>
    </citation>
    <scope>NUCLEOTIDE SEQUENCE</scope>
    <source>
        <strain evidence="2">UK204</strain>
    </source>
</reference>
<organism evidence="2 3">
    <name type="scientific">Funneliformis caledonium</name>
    <dbReference type="NCBI Taxonomy" id="1117310"/>
    <lineage>
        <taxon>Eukaryota</taxon>
        <taxon>Fungi</taxon>
        <taxon>Fungi incertae sedis</taxon>
        <taxon>Mucoromycota</taxon>
        <taxon>Glomeromycotina</taxon>
        <taxon>Glomeromycetes</taxon>
        <taxon>Glomerales</taxon>
        <taxon>Glomeraceae</taxon>
        <taxon>Funneliformis</taxon>
    </lineage>
</organism>
<evidence type="ECO:0000313" key="3">
    <source>
        <dbReference type="Proteomes" id="UP000789570"/>
    </source>
</evidence>
<name>A0A9N9NU36_9GLOM</name>
<dbReference type="Proteomes" id="UP000789570">
    <property type="component" value="Unassembled WGS sequence"/>
</dbReference>
<accession>A0A9N9NU36</accession>
<evidence type="ECO:0000256" key="1">
    <source>
        <dbReference type="SAM" id="MobiDB-lite"/>
    </source>
</evidence>
<feature type="non-terminal residue" evidence="2">
    <location>
        <position position="52"/>
    </location>
</feature>
<dbReference type="AlphaFoldDB" id="A0A9N9NU36"/>
<keyword evidence="3" id="KW-1185">Reference proteome</keyword>
<sequence>MDTASRSIMSLVLDGHVNNNDGKTETTANRLGPEQRIESFQDLTKQFSELID</sequence>
<comment type="caution">
    <text evidence="2">The sequence shown here is derived from an EMBL/GenBank/DDBJ whole genome shotgun (WGS) entry which is preliminary data.</text>
</comment>
<proteinExistence type="predicted"/>
<feature type="region of interest" description="Disordered" evidence="1">
    <location>
        <begin position="15"/>
        <end position="39"/>
    </location>
</feature>
<dbReference type="EMBL" id="CAJVPQ010024108">
    <property type="protein sequence ID" value="CAG8764113.1"/>
    <property type="molecule type" value="Genomic_DNA"/>
</dbReference>
<protein>
    <submittedName>
        <fullName evidence="2">1949_t:CDS:1</fullName>
    </submittedName>
</protein>